<evidence type="ECO:0000313" key="1">
    <source>
        <dbReference type="EMBL" id="BBH18813.1"/>
    </source>
</evidence>
<gene>
    <name evidence="1" type="ORF">Back11_01580</name>
</gene>
<dbReference type="KEGG" id="pbk:Back11_01580"/>
<accession>A0A3G9J297</accession>
<dbReference type="OrthoDB" id="9776737at2"/>
<sequence length="81" mass="9022">MLVAISILYVYKFVWVPAVSPIQIVHAAAEPTPTPVNLVENPGFESGNTGWDLWDGVSVFSQLHRQTISGDLKHSLHRRVQ</sequence>
<dbReference type="EMBL" id="AP019308">
    <property type="protein sequence ID" value="BBH18813.1"/>
    <property type="molecule type" value="Genomic_DNA"/>
</dbReference>
<organism evidence="1 2">
    <name type="scientific">Paenibacillus baekrokdamisoli</name>
    <dbReference type="NCBI Taxonomy" id="1712516"/>
    <lineage>
        <taxon>Bacteria</taxon>
        <taxon>Bacillati</taxon>
        <taxon>Bacillota</taxon>
        <taxon>Bacilli</taxon>
        <taxon>Bacillales</taxon>
        <taxon>Paenibacillaceae</taxon>
        <taxon>Paenibacillus</taxon>
    </lineage>
</organism>
<dbReference type="Proteomes" id="UP000275368">
    <property type="component" value="Chromosome"/>
</dbReference>
<reference evidence="1 2" key="1">
    <citation type="submission" date="2018-11" db="EMBL/GenBank/DDBJ databases">
        <title>Complete genome sequence of Paenibacillus baekrokdamisoli strain KCTC 33723.</title>
        <authorList>
            <person name="Kang S.W."/>
            <person name="Lee K.C."/>
            <person name="Kim K.K."/>
            <person name="Kim J.S."/>
            <person name="Kim D.S."/>
            <person name="Ko S.H."/>
            <person name="Yang S.H."/>
            <person name="Lee J.S."/>
        </authorList>
    </citation>
    <scope>NUCLEOTIDE SEQUENCE [LARGE SCALE GENOMIC DNA]</scope>
    <source>
        <strain evidence="1 2">KCTC 33723</strain>
    </source>
</reference>
<dbReference type="RefSeq" id="WP_125653258.1">
    <property type="nucleotide sequence ID" value="NZ_AP019308.1"/>
</dbReference>
<keyword evidence="2" id="KW-1185">Reference proteome</keyword>
<evidence type="ECO:0000313" key="2">
    <source>
        <dbReference type="Proteomes" id="UP000275368"/>
    </source>
</evidence>
<proteinExistence type="predicted"/>
<name>A0A3G9J297_9BACL</name>
<dbReference type="AlphaFoldDB" id="A0A3G9J297"/>
<protein>
    <submittedName>
        <fullName evidence="1">Uncharacterized protein</fullName>
    </submittedName>
</protein>